<gene>
    <name evidence="2" type="ORF">T310_5545</name>
</gene>
<dbReference type="Proteomes" id="UP000053958">
    <property type="component" value="Unassembled WGS sequence"/>
</dbReference>
<name>A0A0F4YRE4_RASE3</name>
<evidence type="ECO:0000313" key="3">
    <source>
        <dbReference type="Proteomes" id="UP000053958"/>
    </source>
</evidence>
<comment type="caution">
    <text evidence="2">The sequence shown here is derived from an EMBL/GenBank/DDBJ whole genome shotgun (WGS) entry which is preliminary data.</text>
</comment>
<keyword evidence="1" id="KW-0472">Membrane</keyword>
<feature type="transmembrane region" description="Helical" evidence="1">
    <location>
        <begin position="15"/>
        <end position="36"/>
    </location>
</feature>
<dbReference type="EMBL" id="LASV01000260">
    <property type="protein sequence ID" value="KKA20426.1"/>
    <property type="molecule type" value="Genomic_DNA"/>
</dbReference>
<evidence type="ECO:0008006" key="4">
    <source>
        <dbReference type="Google" id="ProtNLM"/>
    </source>
</evidence>
<dbReference type="RefSeq" id="XP_013327038.1">
    <property type="nucleotide sequence ID" value="XM_013471584.1"/>
</dbReference>
<feature type="transmembrane region" description="Helical" evidence="1">
    <location>
        <begin position="77"/>
        <end position="98"/>
    </location>
</feature>
<evidence type="ECO:0000313" key="2">
    <source>
        <dbReference type="EMBL" id="KKA20426.1"/>
    </source>
</evidence>
<evidence type="ECO:0000256" key="1">
    <source>
        <dbReference type="SAM" id="Phobius"/>
    </source>
</evidence>
<organism evidence="2 3">
    <name type="scientific">Rasamsonia emersonii (strain ATCC 16479 / CBS 393.64 / IMI 116815)</name>
    <dbReference type="NCBI Taxonomy" id="1408163"/>
    <lineage>
        <taxon>Eukaryota</taxon>
        <taxon>Fungi</taxon>
        <taxon>Dikarya</taxon>
        <taxon>Ascomycota</taxon>
        <taxon>Pezizomycotina</taxon>
        <taxon>Eurotiomycetes</taxon>
        <taxon>Eurotiomycetidae</taxon>
        <taxon>Eurotiales</taxon>
        <taxon>Trichocomaceae</taxon>
        <taxon>Rasamsonia</taxon>
    </lineage>
</organism>
<protein>
    <recommendedName>
        <fullName evidence="4">MARVEL domain-containing protein</fullName>
    </recommendedName>
</protein>
<dbReference type="AlphaFoldDB" id="A0A0F4YRE4"/>
<accession>A0A0F4YRE4</accession>
<keyword evidence="3" id="KW-1185">Reference proteome</keyword>
<keyword evidence="1" id="KW-0812">Transmembrane</keyword>
<feature type="transmembrane region" description="Helical" evidence="1">
    <location>
        <begin position="48"/>
        <end position="71"/>
    </location>
</feature>
<keyword evidence="1" id="KW-1133">Transmembrane helix</keyword>
<sequence length="165" mass="17475">MPGNQYGALGATFQIVRIFQAMSLIAIIGMTANFIAEMVSNNLTPPNVLVGVISVTCIAVLYCALTFILFIDNILPFLINAAMDGLLLIAVIVVAVVVGKPLSYLNCNVIGKVTGSDSSAYAFATNLGNYLNKEGGTIVYSEFIGASKAVCLEMKSIWGLSIALW</sequence>
<dbReference type="OrthoDB" id="5366688at2759"/>
<reference evidence="2 3" key="1">
    <citation type="submission" date="2015-04" db="EMBL/GenBank/DDBJ databases">
        <authorList>
            <person name="Heijne W.H."/>
            <person name="Fedorova N.D."/>
            <person name="Nierman W.C."/>
            <person name="Vollebregt A.W."/>
            <person name="Zhao Z."/>
            <person name="Wu L."/>
            <person name="Kumar M."/>
            <person name="Stam H."/>
            <person name="van den Berg M.A."/>
            <person name="Pel H.J."/>
        </authorList>
    </citation>
    <scope>NUCLEOTIDE SEQUENCE [LARGE SCALE GENOMIC DNA]</scope>
    <source>
        <strain evidence="2 3">CBS 393.64</strain>
    </source>
</reference>
<proteinExistence type="predicted"/>
<dbReference type="GeneID" id="25317889"/>